<feature type="domain" description="ABC transporter" evidence="10">
    <location>
        <begin position="147"/>
        <end position="401"/>
    </location>
</feature>
<feature type="transmembrane region" description="Helical" evidence="9">
    <location>
        <begin position="1461"/>
        <end position="1482"/>
    </location>
</feature>
<dbReference type="CDD" id="cd03233">
    <property type="entry name" value="ABCG_PDR_domain1"/>
    <property type="match status" value="1"/>
</dbReference>
<evidence type="ECO:0000256" key="4">
    <source>
        <dbReference type="ARBA" id="ARBA00022741"/>
    </source>
</evidence>
<dbReference type="InterPro" id="IPR034003">
    <property type="entry name" value="ABCG_PDR_2"/>
</dbReference>
<dbReference type="GO" id="GO:0140359">
    <property type="term" value="F:ABC-type transporter activity"/>
    <property type="evidence" value="ECO:0007669"/>
    <property type="project" value="InterPro"/>
</dbReference>
<dbReference type="InterPro" id="IPR029481">
    <property type="entry name" value="ABC_trans_N"/>
</dbReference>
<evidence type="ECO:0000256" key="6">
    <source>
        <dbReference type="ARBA" id="ARBA00022989"/>
    </source>
</evidence>
<dbReference type="Pfam" id="PF14510">
    <property type="entry name" value="ABC_trans_N"/>
    <property type="match status" value="1"/>
</dbReference>
<evidence type="ECO:0000313" key="12">
    <source>
        <dbReference type="Proteomes" id="UP000076532"/>
    </source>
</evidence>
<dbReference type="EMBL" id="KV417864">
    <property type="protein sequence ID" value="KZP05074.1"/>
    <property type="molecule type" value="Genomic_DNA"/>
</dbReference>
<dbReference type="InterPro" id="IPR027417">
    <property type="entry name" value="P-loop_NTPase"/>
</dbReference>
<evidence type="ECO:0000256" key="9">
    <source>
        <dbReference type="SAM" id="Phobius"/>
    </source>
</evidence>
<reference evidence="11 12" key="1">
    <citation type="journal article" date="2016" name="Mol. Biol. Evol.">
        <title>Comparative Genomics of Early-Diverging Mushroom-Forming Fungi Provides Insights into the Origins of Lignocellulose Decay Capabilities.</title>
        <authorList>
            <person name="Nagy L.G."/>
            <person name="Riley R."/>
            <person name="Tritt A."/>
            <person name="Adam C."/>
            <person name="Daum C."/>
            <person name="Floudas D."/>
            <person name="Sun H."/>
            <person name="Yadav J.S."/>
            <person name="Pangilinan J."/>
            <person name="Larsson K.H."/>
            <person name="Matsuura K."/>
            <person name="Barry K."/>
            <person name="Labutti K."/>
            <person name="Kuo R."/>
            <person name="Ohm R.A."/>
            <person name="Bhattacharya S.S."/>
            <person name="Shirouzu T."/>
            <person name="Yoshinaga Y."/>
            <person name="Martin F.M."/>
            <person name="Grigoriev I.V."/>
            <person name="Hibbett D.S."/>
        </authorList>
    </citation>
    <scope>NUCLEOTIDE SEQUENCE [LARGE SCALE GENOMIC DNA]</scope>
    <source>
        <strain evidence="11 12">CBS 109695</strain>
    </source>
</reference>
<evidence type="ECO:0000256" key="2">
    <source>
        <dbReference type="ARBA" id="ARBA00022448"/>
    </source>
</evidence>
<keyword evidence="2" id="KW-0813">Transport</keyword>
<dbReference type="OrthoDB" id="245989at2759"/>
<dbReference type="Gene3D" id="3.40.50.300">
    <property type="entry name" value="P-loop containing nucleotide triphosphate hydrolases"/>
    <property type="match status" value="2"/>
</dbReference>
<dbReference type="Pfam" id="PF00005">
    <property type="entry name" value="ABC_tran"/>
    <property type="match status" value="2"/>
</dbReference>
<keyword evidence="12" id="KW-1185">Reference proteome</keyword>
<feature type="transmembrane region" description="Helical" evidence="9">
    <location>
        <begin position="757"/>
        <end position="777"/>
    </location>
</feature>
<dbReference type="InterPro" id="IPR013525">
    <property type="entry name" value="ABC2_TM"/>
</dbReference>
<keyword evidence="7 9" id="KW-0472">Membrane</keyword>
<dbReference type="SMART" id="SM00382">
    <property type="entry name" value="AAA"/>
    <property type="match status" value="2"/>
</dbReference>
<dbReference type="Pfam" id="PF06422">
    <property type="entry name" value="PDR_CDR"/>
    <property type="match status" value="1"/>
</dbReference>
<proteinExistence type="predicted"/>
<evidence type="ECO:0000256" key="8">
    <source>
        <dbReference type="SAM" id="MobiDB-lite"/>
    </source>
</evidence>
<keyword evidence="6 9" id="KW-1133">Transmembrane helix</keyword>
<dbReference type="STRING" id="436010.A0A167VJB1"/>
<feature type="compositionally biased region" description="Basic and acidic residues" evidence="8">
    <location>
        <begin position="26"/>
        <end position="36"/>
    </location>
</feature>
<feature type="compositionally biased region" description="Polar residues" evidence="8">
    <location>
        <begin position="1"/>
        <end position="11"/>
    </location>
</feature>
<dbReference type="PROSITE" id="PS00211">
    <property type="entry name" value="ABC_TRANSPORTER_1"/>
    <property type="match status" value="1"/>
</dbReference>
<feature type="transmembrane region" description="Helical" evidence="9">
    <location>
        <begin position="1338"/>
        <end position="1357"/>
    </location>
</feature>
<evidence type="ECO:0000256" key="5">
    <source>
        <dbReference type="ARBA" id="ARBA00022840"/>
    </source>
</evidence>
<feature type="transmembrane region" description="Helical" evidence="9">
    <location>
        <begin position="622"/>
        <end position="643"/>
    </location>
</feature>
<evidence type="ECO:0000256" key="7">
    <source>
        <dbReference type="ARBA" id="ARBA00023136"/>
    </source>
</evidence>
<dbReference type="GO" id="GO:0005524">
    <property type="term" value="F:ATP binding"/>
    <property type="evidence" value="ECO:0007669"/>
    <property type="project" value="UniProtKB-KW"/>
</dbReference>
<protein>
    <recommendedName>
        <fullName evidence="10">ABC transporter domain-containing protein</fullName>
    </recommendedName>
</protein>
<dbReference type="FunFam" id="3.40.50.300:FF:000054">
    <property type="entry name" value="ABC multidrug transporter atrF"/>
    <property type="match status" value="1"/>
</dbReference>
<feature type="transmembrane region" description="Helical" evidence="9">
    <location>
        <begin position="1195"/>
        <end position="1214"/>
    </location>
</feature>
<feature type="region of interest" description="Disordered" evidence="8">
    <location>
        <begin position="834"/>
        <end position="856"/>
    </location>
</feature>
<feature type="domain" description="ABC transporter" evidence="10">
    <location>
        <begin position="861"/>
        <end position="1100"/>
    </location>
</feature>
<name>A0A167VJB1_9AGAM</name>
<dbReference type="Proteomes" id="UP000076532">
    <property type="component" value="Unassembled WGS sequence"/>
</dbReference>
<feature type="region of interest" description="Disordered" evidence="8">
    <location>
        <begin position="1"/>
        <end position="61"/>
    </location>
</feature>
<gene>
    <name evidence="11" type="ORF">FIBSPDRAFT_806127</name>
</gene>
<feature type="transmembrane region" description="Helical" evidence="9">
    <location>
        <begin position="655"/>
        <end position="674"/>
    </location>
</feature>
<dbReference type="PROSITE" id="PS50893">
    <property type="entry name" value="ABC_TRANSPORTER_2"/>
    <property type="match status" value="2"/>
</dbReference>
<feature type="transmembrane region" description="Helical" evidence="9">
    <location>
        <begin position="597"/>
        <end position="615"/>
    </location>
</feature>
<keyword evidence="4" id="KW-0547">Nucleotide-binding</keyword>
<dbReference type="InterPro" id="IPR010929">
    <property type="entry name" value="PDR_CDR_ABC"/>
</dbReference>
<dbReference type="CDD" id="cd03232">
    <property type="entry name" value="ABCG_PDR_domain2"/>
    <property type="match status" value="1"/>
</dbReference>
<keyword evidence="3 9" id="KW-0812">Transmembrane</keyword>
<feature type="transmembrane region" description="Helical" evidence="9">
    <location>
        <begin position="1266"/>
        <end position="1297"/>
    </location>
</feature>
<evidence type="ECO:0000259" key="10">
    <source>
        <dbReference type="PROSITE" id="PS50893"/>
    </source>
</evidence>
<feature type="compositionally biased region" description="Basic and acidic residues" evidence="8">
    <location>
        <begin position="839"/>
        <end position="856"/>
    </location>
</feature>
<organism evidence="11 12">
    <name type="scientific">Athelia psychrophila</name>
    <dbReference type="NCBI Taxonomy" id="1759441"/>
    <lineage>
        <taxon>Eukaryota</taxon>
        <taxon>Fungi</taxon>
        <taxon>Dikarya</taxon>
        <taxon>Basidiomycota</taxon>
        <taxon>Agaricomycotina</taxon>
        <taxon>Agaricomycetes</taxon>
        <taxon>Agaricomycetidae</taxon>
        <taxon>Atheliales</taxon>
        <taxon>Atheliaceae</taxon>
        <taxon>Athelia</taxon>
    </lineage>
</organism>
<comment type="subcellular location">
    <subcellularLocation>
        <location evidence="1">Membrane</location>
        <topology evidence="1">Multi-pass membrane protein</topology>
    </subcellularLocation>
</comment>
<dbReference type="SUPFAM" id="SSF52540">
    <property type="entry name" value="P-loop containing nucleoside triphosphate hydrolases"/>
    <property type="match status" value="2"/>
</dbReference>
<feature type="transmembrane region" description="Helical" evidence="9">
    <location>
        <begin position="1309"/>
        <end position="1332"/>
    </location>
</feature>
<accession>A0A167VJB1</accession>
<dbReference type="InterPro" id="IPR017871">
    <property type="entry name" value="ABC_transporter-like_CS"/>
</dbReference>
<dbReference type="GO" id="GO:0016887">
    <property type="term" value="F:ATP hydrolysis activity"/>
    <property type="evidence" value="ECO:0007669"/>
    <property type="project" value="InterPro"/>
</dbReference>
<keyword evidence="5" id="KW-0067">ATP-binding</keyword>
<dbReference type="PANTHER" id="PTHR19241">
    <property type="entry name" value="ATP-BINDING CASSETTE TRANSPORTER"/>
    <property type="match status" value="1"/>
</dbReference>
<evidence type="ECO:0000256" key="1">
    <source>
        <dbReference type="ARBA" id="ARBA00004141"/>
    </source>
</evidence>
<feature type="transmembrane region" description="Helical" evidence="9">
    <location>
        <begin position="1226"/>
        <end position="1246"/>
    </location>
</feature>
<dbReference type="GO" id="GO:0016020">
    <property type="term" value="C:membrane"/>
    <property type="evidence" value="ECO:0007669"/>
    <property type="project" value="UniProtKB-SubCell"/>
</dbReference>
<dbReference type="InterPro" id="IPR003593">
    <property type="entry name" value="AAA+_ATPase"/>
</dbReference>
<sequence length="1504" mass="164104">MSAAANTSSSKGGAEMEMDEEAVIETPRDRSQQRGEGEEDAYGEKGTYGEIDTSEHPESAEQALRDIEAHDGDGEGFDLRAWIENRAAAEDKQGIIRKKVGLAWRDLRVLAPANAETVFVKTLPRAILGTFGVDLFYILSGLVGAAFGGKKAGAAIGGMKDILSAQSGVLRPGEMLLVLGRPGSGCSTFLQAVTSSLPSSLTISPHTQISYGGLPPSEIERKLRGEVVYSGEDDLHYAHLTVGQTLRFALRNKVPRGRRRLNGETREQFIEIAVDVLLNMFGISHVKDTIVGDSYVRGVSGGERKRVSIAEALITRASLVAWDNSTRGLDASTALDYARSLRLLTTLQRTSATIATLYQVSETIYEQFDRVLVMDEGRCVYYGAVGAARAYFEGLGYYAPGRQTTADFLTGLTDPHEVQFRPGCEASAPRTPAAREAAWRASPLYASLQGEHATYDAEVSASGAKDAREMKLSVREEKNKGVRSGSNYTVPFLAQVRACAVRQLQVKWGQREDIYVKLFTIVSISLLISSMFHGEATTTAGAYSRGGIMLFAGLFNGWLQLSESFEAVAGRIVIQKHKTFGFHRPSAVVIARALTDIPLLVVQCFLSSVVMYWIAGLRADAGAFFVFYFYTFLSAYNLTALYRMLSAFSPGFNEAIRFSVLALNVIIVFVGYVIHRPQMNWMKFLSYINGISYVFEGFMVNEFTYSIPCAPGQIVPFNTAVDPTYQTCAFQGNTPGSLAVPGAAYLQSAFGYSHSHLWRNVGVVIAFTVLYLVPTVIASELLPFAGGGGGSTVFARTKNAKRAARAARASRGKDDPERDAVAGAALGAELELVSSNSDRTARSESGDGGRGGKDLDGKPVFTWTDVRYTVPGRDLLNGIDGYVKPGEMTSLMGISGAGKTTLLTTLSQRQTTGVVSGDMLVDGKPLNGGFQKGTGFVQQQDNHLPTQTVREAVEFSALLRQPREVSTEQKMADVERIITLLELDDLQDAVIGFPGAGLGVERRKRVTIAVELAAKPDVLLFLDEPTSGLDSAGAASIIRLLRKLADDGQAILCTIHQPSALLFESFDNLLLIGMGGKTAYFGKIGEKAGRDSNVVRTYFEQNGAALCPPNANVAEYILELTAQDRYGKSNWGQRWDSSINAARLRQEIDELNAVRSKRPAVSDPRAEREFSASLSTQIKLTTKRLFLDLWRDASYPYGVLFSNIIVGLVLGLAFQHLGNGVADLQNRVFTAFIVMLNFPAVVNAIIAKFFMVRGLFESREGPSKAYSWIALITSFILTSLPIGAVSAVLYFLPSFFISNYARSTSTAGFVFLMILLFNWFAILFSFALASAAPSPTTAANILPFLLAIMSIVNGIFVPHAQMTNPWRDFVYWVNPVTYYVGAFLGSTLHDLPIECTSSDLAFFNPPSGKTCVEYAGEWVASSGGYLANPNATSDCGFCQYSNGDQFLAGLDIRYADRWRDFGIFLAYTVFNAFLAYSLFYFFRVRQVSVWSSIRSMFRRAPKTN</sequence>
<dbReference type="InterPro" id="IPR034001">
    <property type="entry name" value="ABCG_PDR_1"/>
</dbReference>
<evidence type="ECO:0000256" key="3">
    <source>
        <dbReference type="ARBA" id="ARBA00022692"/>
    </source>
</evidence>
<dbReference type="InterPro" id="IPR003439">
    <property type="entry name" value="ABC_transporter-like_ATP-bd"/>
</dbReference>
<evidence type="ECO:0000313" key="11">
    <source>
        <dbReference type="EMBL" id="KZP05074.1"/>
    </source>
</evidence>
<dbReference type="Pfam" id="PF01061">
    <property type="entry name" value="ABC2_membrane"/>
    <property type="match status" value="2"/>
</dbReference>